<name>A0AAV7VNA7_PLEWA</name>
<comment type="caution">
    <text evidence="2">The sequence shown here is derived from an EMBL/GenBank/DDBJ whole genome shotgun (WGS) entry which is preliminary data.</text>
</comment>
<sequence length="133" mass="14887">MPWRGQATKQDGRLECELRALAIPGGVAWVQRQPENPPYPAPITSTAVVPLTCAWGLCRCELEGQELLTRARQRGPARRGGVAPHEGRRRRACSGYGAERRAARTVKGPFLFYPRTPRPRRRDSSKRRGPSDD</sequence>
<evidence type="ECO:0000256" key="1">
    <source>
        <dbReference type="SAM" id="MobiDB-lite"/>
    </source>
</evidence>
<accession>A0AAV7VNA7</accession>
<proteinExistence type="predicted"/>
<feature type="region of interest" description="Disordered" evidence="1">
    <location>
        <begin position="71"/>
        <end position="133"/>
    </location>
</feature>
<dbReference type="EMBL" id="JANPWB010000003">
    <property type="protein sequence ID" value="KAJ1202167.1"/>
    <property type="molecule type" value="Genomic_DNA"/>
</dbReference>
<organism evidence="2 3">
    <name type="scientific">Pleurodeles waltl</name>
    <name type="common">Iberian ribbed newt</name>
    <dbReference type="NCBI Taxonomy" id="8319"/>
    <lineage>
        <taxon>Eukaryota</taxon>
        <taxon>Metazoa</taxon>
        <taxon>Chordata</taxon>
        <taxon>Craniata</taxon>
        <taxon>Vertebrata</taxon>
        <taxon>Euteleostomi</taxon>
        <taxon>Amphibia</taxon>
        <taxon>Batrachia</taxon>
        <taxon>Caudata</taxon>
        <taxon>Salamandroidea</taxon>
        <taxon>Salamandridae</taxon>
        <taxon>Pleurodelinae</taxon>
        <taxon>Pleurodeles</taxon>
    </lineage>
</organism>
<dbReference type="Proteomes" id="UP001066276">
    <property type="component" value="Chromosome 2_1"/>
</dbReference>
<gene>
    <name evidence="2" type="ORF">NDU88_005968</name>
</gene>
<keyword evidence="3" id="KW-1185">Reference proteome</keyword>
<evidence type="ECO:0000313" key="2">
    <source>
        <dbReference type="EMBL" id="KAJ1202167.1"/>
    </source>
</evidence>
<feature type="compositionally biased region" description="Basic residues" evidence="1">
    <location>
        <begin position="117"/>
        <end position="133"/>
    </location>
</feature>
<dbReference type="AlphaFoldDB" id="A0AAV7VNA7"/>
<reference evidence="2" key="1">
    <citation type="journal article" date="2022" name="bioRxiv">
        <title>Sequencing and chromosome-scale assembly of the giantPleurodeles waltlgenome.</title>
        <authorList>
            <person name="Brown T."/>
            <person name="Elewa A."/>
            <person name="Iarovenko S."/>
            <person name="Subramanian E."/>
            <person name="Araus A.J."/>
            <person name="Petzold A."/>
            <person name="Susuki M."/>
            <person name="Suzuki K.-i.T."/>
            <person name="Hayashi T."/>
            <person name="Toyoda A."/>
            <person name="Oliveira C."/>
            <person name="Osipova E."/>
            <person name="Leigh N.D."/>
            <person name="Simon A."/>
            <person name="Yun M.H."/>
        </authorList>
    </citation>
    <scope>NUCLEOTIDE SEQUENCE</scope>
    <source>
        <strain evidence="2">20211129_DDA</strain>
        <tissue evidence="2">Liver</tissue>
    </source>
</reference>
<evidence type="ECO:0000313" key="3">
    <source>
        <dbReference type="Proteomes" id="UP001066276"/>
    </source>
</evidence>
<protein>
    <submittedName>
        <fullName evidence="2">Uncharacterized protein</fullName>
    </submittedName>
</protein>